<sequence length="513" mass="53745">MSAAASPNPHGPLPAFTIHPSYKLPGPRTYTPAPFAPPPPPPPFAPAAGALSSSQLASFRSRGYLVVPLLSPPEVSSARAALRAAVLGRSRALCPPSPPPAAAGAFRWESRGPAPAAFPGAATPSERAAALSRRSSAAAAAHGEQELRSLLAPPSPSAPLPPYLDLSLLLSSPAPSLPPYVRATYPPLTSTGGAGGVLDVHYSHALDQRRTDGRLLAVARALFGGTYGEPRPEEAFRLPEGFPGVDFGKVYSSHDRVCVRLPDAINGVAAGAGKGERRRGACSRGLGPHLDCCPETAHASVREDHARLRALRRGEAAAAARVGRGAARLGGCEPGEARGALEEIYDGTRVLHPGMPGREGMSEAEMREGIRGANEGGGGRLGEPPCGKWRPVQCFLSLTDTLEPETGGIEIAPGRHRTFESWAKKGGGGLEEERACAGPFTAIRDADICAELEHVPVPAGSAIFWDYRLPHATARAHKGEDLRLGLYVSLLPKTLVNERVVQYERACRNAGVV</sequence>
<feature type="compositionally biased region" description="Pro residues" evidence="1">
    <location>
        <begin position="34"/>
        <end position="45"/>
    </location>
</feature>
<feature type="non-terminal residue" evidence="2">
    <location>
        <position position="513"/>
    </location>
</feature>
<gene>
    <name evidence="2" type="ORF">TeGR_g6071</name>
</gene>
<keyword evidence="3" id="KW-1185">Reference proteome</keyword>
<protein>
    <recommendedName>
        <fullName evidence="4">Phytanoyl-CoA dioxygenase</fullName>
    </recommendedName>
</protein>
<reference evidence="2 3" key="1">
    <citation type="journal article" date="2023" name="Commun. Biol.">
        <title>Genome analysis of Parmales, the sister group of diatoms, reveals the evolutionary specialization of diatoms from phago-mixotrophs to photoautotrophs.</title>
        <authorList>
            <person name="Ban H."/>
            <person name="Sato S."/>
            <person name="Yoshikawa S."/>
            <person name="Yamada K."/>
            <person name="Nakamura Y."/>
            <person name="Ichinomiya M."/>
            <person name="Sato N."/>
            <person name="Blanc-Mathieu R."/>
            <person name="Endo H."/>
            <person name="Kuwata A."/>
            <person name="Ogata H."/>
        </authorList>
    </citation>
    <scope>NUCLEOTIDE SEQUENCE [LARGE SCALE GENOMIC DNA]</scope>
</reference>
<evidence type="ECO:0000256" key="1">
    <source>
        <dbReference type="SAM" id="MobiDB-lite"/>
    </source>
</evidence>
<comment type="caution">
    <text evidence="2">The sequence shown here is derived from an EMBL/GenBank/DDBJ whole genome shotgun (WGS) entry which is preliminary data.</text>
</comment>
<organism evidence="2 3">
    <name type="scientific">Tetraparma gracilis</name>
    <dbReference type="NCBI Taxonomy" id="2962635"/>
    <lineage>
        <taxon>Eukaryota</taxon>
        <taxon>Sar</taxon>
        <taxon>Stramenopiles</taxon>
        <taxon>Ochrophyta</taxon>
        <taxon>Bolidophyceae</taxon>
        <taxon>Parmales</taxon>
        <taxon>Triparmaceae</taxon>
        <taxon>Tetraparma</taxon>
    </lineage>
</organism>
<accession>A0ABQ6MXI8</accession>
<dbReference type="Gene3D" id="2.60.120.620">
    <property type="entry name" value="q2cbj1_9rhob like domain"/>
    <property type="match status" value="1"/>
</dbReference>
<feature type="region of interest" description="Disordered" evidence="1">
    <location>
        <begin position="115"/>
        <end position="138"/>
    </location>
</feature>
<evidence type="ECO:0000313" key="2">
    <source>
        <dbReference type="EMBL" id="GMI34657.1"/>
    </source>
</evidence>
<evidence type="ECO:0008006" key="4">
    <source>
        <dbReference type="Google" id="ProtNLM"/>
    </source>
</evidence>
<dbReference type="SUPFAM" id="SSF51197">
    <property type="entry name" value="Clavaminate synthase-like"/>
    <property type="match status" value="1"/>
</dbReference>
<evidence type="ECO:0000313" key="3">
    <source>
        <dbReference type="Proteomes" id="UP001165060"/>
    </source>
</evidence>
<feature type="region of interest" description="Disordered" evidence="1">
    <location>
        <begin position="1"/>
        <end position="49"/>
    </location>
</feature>
<dbReference type="Proteomes" id="UP001165060">
    <property type="component" value="Unassembled WGS sequence"/>
</dbReference>
<dbReference type="PANTHER" id="PTHR31630">
    <property type="entry name" value="PHYTANOYL-COA DIOXYGENASE-RELATED-RELATED"/>
    <property type="match status" value="1"/>
</dbReference>
<name>A0ABQ6MXI8_9STRA</name>
<dbReference type="PANTHER" id="PTHR31630:SF8">
    <property type="entry name" value="JMJC DOMAIN-CONTAINING PROTEIN"/>
    <property type="match status" value="1"/>
</dbReference>
<dbReference type="EMBL" id="BRYB01001836">
    <property type="protein sequence ID" value="GMI34657.1"/>
    <property type="molecule type" value="Genomic_DNA"/>
</dbReference>
<proteinExistence type="predicted"/>